<name>A0A0U5GKA9_ASPCI</name>
<reference evidence="3" key="1">
    <citation type="journal article" date="2016" name="Genome Announc.">
        <title>Draft genome sequences of fungus Aspergillus calidoustus.</title>
        <authorList>
            <person name="Horn F."/>
            <person name="Linde J."/>
            <person name="Mattern D.J."/>
            <person name="Walther G."/>
            <person name="Guthke R."/>
            <person name="Scherlach K."/>
            <person name="Martin K."/>
            <person name="Brakhage A.A."/>
            <person name="Petzke L."/>
            <person name="Valiante V."/>
        </authorList>
    </citation>
    <scope>NUCLEOTIDE SEQUENCE [LARGE SCALE GENOMIC DNA]</scope>
    <source>
        <strain evidence="3">SF006504</strain>
    </source>
</reference>
<proteinExistence type="predicted"/>
<gene>
    <name evidence="2" type="ORF">ASPCAL01698</name>
</gene>
<protein>
    <submittedName>
        <fullName evidence="2">Uncharacterized protein</fullName>
    </submittedName>
</protein>
<evidence type="ECO:0000313" key="2">
    <source>
        <dbReference type="EMBL" id="CEN59246.1"/>
    </source>
</evidence>
<organism evidence="2 3">
    <name type="scientific">Aspergillus calidoustus</name>
    <dbReference type="NCBI Taxonomy" id="454130"/>
    <lineage>
        <taxon>Eukaryota</taxon>
        <taxon>Fungi</taxon>
        <taxon>Dikarya</taxon>
        <taxon>Ascomycota</taxon>
        <taxon>Pezizomycotina</taxon>
        <taxon>Eurotiomycetes</taxon>
        <taxon>Eurotiomycetidae</taxon>
        <taxon>Eurotiales</taxon>
        <taxon>Aspergillaceae</taxon>
        <taxon>Aspergillus</taxon>
        <taxon>Aspergillus subgen. Nidulantes</taxon>
    </lineage>
</organism>
<keyword evidence="3" id="KW-1185">Reference proteome</keyword>
<evidence type="ECO:0000256" key="1">
    <source>
        <dbReference type="SAM" id="MobiDB-lite"/>
    </source>
</evidence>
<feature type="region of interest" description="Disordered" evidence="1">
    <location>
        <begin position="1"/>
        <end position="132"/>
    </location>
</feature>
<feature type="compositionally biased region" description="Polar residues" evidence="1">
    <location>
        <begin position="109"/>
        <end position="120"/>
    </location>
</feature>
<evidence type="ECO:0000313" key="3">
    <source>
        <dbReference type="Proteomes" id="UP000054771"/>
    </source>
</evidence>
<feature type="compositionally biased region" description="Polar residues" evidence="1">
    <location>
        <begin position="70"/>
        <end position="81"/>
    </location>
</feature>
<dbReference type="OrthoDB" id="10478734at2759"/>
<dbReference type="Proteomes" id="UP000054771">
    <property type="component" value="Unassembled WGS sequence"/>
</dbReference>
<accession>A0A0U5GKA9</accession>
<sequence>MSTPDADNGNPFEVVKRRNQRRKGHYRADSCPSLPATPLPQQSSPSARDWAPNNSLRQPPRNPLRVEESAGTSTEQTTTPDSDPIYTRLSHMSQPGDPLKERLCWLNPENGTALGNRNPNIPTPDSAAPNSHGVAERLSVLTDDDGSDIPVPDVQSNLQSDADHLTIVSDALSASRREGQNCALDETGTDALDKVLKELRWLRFLAYIGDYAQAVCHCLCAINEHLRGHHDLRVLYQDSQLEKYDRWIKGGMRGEPSAGVISDVDRCIKHKNVGPNVLSHEAAYLAFRLYSHRNVEFHSGLGAIKARKDKQTRMGMILRDRERLPLVVLPEYANCQVHLQRVIHFYASAPSIYADFGLEPPK</sequence>
<feature type="compositionally biased region" description="Polar residues" evidence="1">
    <location>
        <begin position="39"/>
        <end position="57"/>
    </location>
</feature>
<dbReference type="EMBL" id="CDMC01000002">
    <property type="protein sequence ID" value="CEN59246.1"/>
    <property type="molecule type" value="Genomic_DNA"/>
</dbReference>
<dbReference type="AlphaFoldDB" id="A0A0U5GKA9"/>